<evidence type="ECO:0000256" key="4">
    <source>
        <dbReference type="ARBA" id="ARBA00022475"/>
    </source>
</evidence>
<dbReference type="EC" id="2.4.2.-" evidence="15"/>
<dbReference type="Proteomes" id="UP000438448">
    <property type="component" value="Unassembled WGS sequence"/>
</dbReference>
<feature type="transmembrane region" description="Helical" evidence="11">
    <location>
        <begin position="248"/>
        <end position="268"/>
    </location>
</feature>
<feature type="transmembrane region" description="Helical" evidence="11">
    <location>
        <begin position="325"/>
        <end position="346"/>
    </location>
</feature>
<dbReference type="GO" id="GO:0071555">
    <property type="term" value="P:cell wall organization"/>
    <property type="evidence" value="ECO:0007669"/>
    <property type="project" value="UniProtKB-KW"/>
</dbReference>
<keyword evidence="5 15" id="KW-0328">Glycosyltransferase</keyword>
<dbReference type="Gene3D" id="2.60.120.610">
    <property type="entry name" value="arabinofuranosyltransferase like domain"/>
    <property type="match status" value="1"/>
</dbReference>
<keyword evidence="8 11" id="KW-1133">Transmembrane helix</keyword>
<feature type="transmembrane region" description="Helical" evidence="11">
    <location>
        <begin position="213"/>
        <end position="232"/>
    </location>
</feature>
<feature type="transmembrane region" description="Helical" evidence="11">
    <location>
        <begin position="529"/>
        <end position="550"/>
    </location>
</feature>
<feature type="domain" description="Arabinosyltransferas concanavalin like" evidence="14">
    <location>
        <begin position="50"/>
        <end position="202"/>
    </location>
</feature>
<feature type="transmembrane region" description="Helical" evidence="11">
    <location>
        <begin position="619"/>
        <end position="640"/>
    </location>
</feature>
<comment type="function">
    <text evidence="1">Arabinosyl transferase responsible for the polymerization of arabinose into the arabinan of arabinogalactan.</text>
</comment>
<feature type="transmembrane region" description="Helical" evidence="11">
    <location>
        <begin position="591"/>
        <end position="612"/>
    </location>
</feature>
<evidence type="ECO:0000259" key="14">
    <source>
        <dbReference type="Pfam" id="PF17689"/>
    </source>
</evidence>
<feature type="transmembrane region" description="Helical" evidence="11">
    <location>
        <begin position="702"/>
        <end position="721"/>
    </location>
</feature>
<keyword evidence="10" id="KW-0961">Cell wall biogenesis/degradation</keyword>
<proteinExistence type="inferred from homology"/>
<dbReference type="InterPro" id="IPR007680">
    <property type="entry name" value="Arabino_trans_central"/>
</dbReference>
<name>A0A7K0D6B8_9NOCA</name>
<feature type="transmembrane region" description="Helical" evidence="11">
    <location>
        <begin position="407"/>
        <end position="435"/>
    </location>
</feature>
<accession>A0A7K0D6B8</accession>
<dbReference type="InterPro" id="IPR027451">
    <property type="entry name" value="EmbABC_dom1"/>
</dbReference>
<evidence type="ECO:0000259" key="13">
    <source>
        <dbReference type="Pfam" id="PF14896"/>
    </source>
</evidence>
<evidence type="ECO:0000256" key="8">
    <source>
        <dbReference type="ARBA" id="ARBA00022989"/>
    </source>
</evidence>
<reference evidence="15 16" key="1">
    <citation type="submission" date="2019-10" db="EMBL/GenBank/DDBJ databases">
        <title>Nocardia macrotermitis sp. nov. and Nocardia aurantia sp. nov., isolated from the gut of fungus growing-termite Macrotermes natalensis.</title>
        <authorList>
            <person name="Benndorf R."/>
            <person name="Schwitalla J."/>
            <person name="Martin K."/>
            <person name="De Beer W."/>
            <person name="Kaster A.-K."/>
            <person name="Vollmers J."/>
            <person name="Poulsen M."/>
            <person name="Beemelmanns C."/>
        </authorList>
    </citation>
    <scope>NUCLEOTIDE SEQUENCE [LARGE SCALE GENOMIC DNA]</scope>
    <source>
        <strain evidence="15 16">RB20</strain>
    </source>
</reference>
<comment type="subcellular location">
    <subcellularLocation>
        <location evidence="2">Cell membrane</location>
        <topology evidence="2">Multi-pass membrane protein</topology>
    </subcellularLocation>
</comment>
<sequence>MVRADEAPAAGEDPGIARPGRQWAKPVAFIAGLLGALFAIAVPLLPVRVDHTTVAWPQQDSPRGITAPLVGYAPLTFDASIPCTATRQLAAHGGVISSTLPAGAPDLERYGFVARVNPAHAGQSARFEAVLRNQSLLSVPLRELGDCTFTVHADISSATATLAGSTVNPVTLTGDWRPQLVGIFSELKTTGGAHVTAQVDSRFSVVPTFLKRAATILAIVCTLIALVALYRLDTLDGRRIRRVLARRWWTFGLVDGVVFATLAVWYFIGSTTSDDGYQFGMARVSLVSGYMANYFRYWGVPETPVGTPWFDLLARMSELSTASPWMRLPTLLAGVLSWLLISREVIPRFGAALRHDRVVRWTGALGFLAVWLPFNNGLRPEPVVAVSVLLTWCLVERSIAVRRLLPYALAIIVAAFACTANPSGLICFAPLLAGLRPVWRLGVTRARALTGAADGAKVTWWAWIRAYGALLAPLAGAGTLIVAVAFSVLPISDMFETNRVHQIAGPASPWYDEYLSYQWLFMPNADGSIGRRFGIVAMWLGLLVCAFVLLRKGGRIPGTTAGPTKRLLGLTFGAMLLLALSPTKFTHHDGVYAGLAGSIAALTAVAVGPRVLRSPRNRALFAAVVALVLAQVFTSINQWWYVSSLGIPWNDKPPSVHGFLVEKVFVAIAAVCLALAAWWHVRAPEPGTPHRISPRAWKLAKIPPLTVAAAILVLFEVASFAKGAVAQYPGFSLASSNVKAVLGEPCGLANDVLVEPDPNASVLTPLTGNRFGAFANGATGFVPNGIGDLSPDGHAAAAVSSLATSNTFNTKAGGDVGTQTGGAPLPFGLDSATTPELGTFGQAGPSDLTTGWYRLPAAGDRGGIIAIAAAGRIRSVDKDGVLTPGQSVEVEYGASDSATAAHPLGRVTPIDIGPAPSWRNLRVPLAEIPAQADVVRIVASAHSLDPSQWIALTPPRVPHTVTLNDLIGSSQPVLLDWAVGLQFPCQRPYDHKDGIAQIPGWRILPDRGGAHDTNLWESHDGGGPLGWSQQLQRSSTLATYLKDSWRSDWGELQRLTPIDPSAVRATPTVTQDTHNGLWTPGHINTAW</sequence>
<evidence type="ECO:0000313" key="15">
    <source>
        <dbReference type="EMBL" id="MQY21268.1"/>
    </source>
</evidence>
<evidence type="ECO:0000256" key="3">
    <source>
        <dbReference type="ARBA" id="ARBA00008195"/>
    </source>
</evidence>
<gene>
    <name evidence="15" type="primary">embC_2</name>
    <name evidence="15" type="ORF">NRB20_43780</name>
</gene>
<dbReference type="InterPro" id="IPR042486">
    <property type="entry name" value="Arabino_trans_C_2"/>
</dbReference>
<keyword evidence="9 11" id="KW-0472">Membrane</keyword>
<protein>
    <submittedName>
        <fullName evidence="15">Putative arabinosyltransferase C</fullName>
        <ecNumber evidence="15">2.4.2.-</ecNumber>
    </submittedName>
</protein>
<dbReference type="Gene3D" id="3.40.190.160">
    <property type="match status" value="1"/>
</dbReference>
<dbReference type="OrthoDB" id="3584570at2"/>
<evidence type="ECO:0000256" key="10">
    <source>
        <dbReference type="ARBA" id="ARBA00023316"/>
    </source>
</evidence>
<evidence type="ECO:0000256" key="5">
    <source>
        <dbReference type="ARBA" id="ARBA00022676"/>
    </source>
</evidence>
<dbReference type="Pfam" id="PF14896">
    <property type="entry name" value="Arabino_trans_C"/>
    <property type="match status" value="1"/>
</dbReference>
<dbReference type="AlphaFoldDB" id="A0A7K0D6B8"/>
<feature type="domain" description="Arabinofuranosyltransferase central" evidence="12">
    <location>
        <begin position="207"/>
        <end position="682"/>
    </location>
</feature>
<dbReference type="Pfam" id="PF17689">
    <property type="entry name" value="Arabino_trans_N"/>
    <property type="match status" value="1"/>
</dbReference>
<feature type="transmembrane region" description="Helical" evidence="11">
    <location>
        <begin position="27"/>
        <end position="47"/>
    </location>
</feature>
<dbReference type="Pfam" id="PF04602">
    <property type="entry name" value="Arabinose_trans"/>
    <property type="match status" value="1"/>
</dbReference>
<evidence type="ECO:0000256" key="7">
    <source>
        <dbReference type="ARBA" id="ARBA00022692"/>
    </source>
</evidence>
<evidence type="ECO:0000259" key="12">
    <source>
        <dbReference type="Pfam" id="PF04602"/>
    </source>
</evidence>
<keyword evidence="7 11" id="KW-0812">Transmembrane</keyword>
<feature type="transmembrane region" description="Helical" evidence="11">
    <location>
        <begin position="566"/>
        <end position="585"/>
    </location>
</feature>
<feature type="domain" description="Arabinosyltransferase C-terminal" evidence="13">
    <location>
        <begin position="717"/>
        <end position="1084"/>
    </location>
</feature>
<keyword evidence="16" id="KW-1185">Reference proteome</keyword>
<dbReference type="EMBL" id="WEGK01000009">
    <property type="protein sequence ID" value="MQY21268.1"/>
    <property type="molecule type" value="Genomic_DNA"/>
</dbReference>
<feature type="transmembrane region" description="Helical" evidence="11">
    <location>
        <begin position="358"/>
        <end position="374"/>
    </location>
</feature>
<dbReference type="Gene3D" id="2.60.120.940">
    <property type="entry name" value="EmbC, C-terminal domain, subdomain 2"/>
    <property type="match status" value="1"/>
</dbReference>
<dbReference type="InterPro" id="IPR032731">
    <property type="entry name" value="Arabino_trans_C"/>
</dbReference>
<dbReference type="RefSeq" id="WP_153412093.1">
    <property type="nucleotide sequence ID" value="NZ_WEGK01000009.1"/>
</dbReference>
<dbReference type="InterPro" id="IPR040920">
    <property type="entry name" value="Arabino_trans_N"/>
</dbReference>
<evidence type="ECO:0000256" key="1">
    <source>
        <dbReference type="ARBA" id="ARBA00003001"/>
    </source>
</evidence>
<evidence type="ECO:0000256" key="6">
    <source>
        <dbReference type="ARBA" id="ARBA00022679"/>
    </source>
</evidence>
<dbReference type="GO" id="GO:0071766">
    <property type="term" value="P:Actinobacterium-type cell wall biogenesis"/>
    <property type="evidence" value="ECO:0007669"/>
    <property type="project" value="InterPro"/>
</dbReference>
<feature type="transmembrane region" description="Helical" evidence="11">
    <location>
        <begin position="660"/>
        <end position="681"/>
    </location>
</feature>
<feature type="transmembrane region" description="Helical" evidence="11">
    <location>
        <begin position="467"/>
        <end position="489"/>
    </location>
</feature>
<dbReference type="GO" id="GO:0052636">
    <property type="term" value="F:arabinosyltransferase activity"/>
    <property type="evidence" value="ECO:0007669"/>
    <property type="project" value="InterPro"/>
</dbReference>
<evidence type="ECO:0000256" key="2">
    <source>
        <dbReference type="ARBA" id="ARBA00004651"/>
    </source>
</evidence>
<keyword evidence="4" id="KW-1003">Cell membrane</keyword>
<comment type="caution">
    <text evidence="15">The sequence shown here is derived from an EMBL/GenBank/DDBJ whole genome shotgun (WGS) entry which is preliminary data.</text>
</comment>
<organism evidence="15 16">
    <name type="scientific">Nocardia macrotermitis</name>
    <dbReference type="NCBI Taxonomy" id="2585198"/>
    <lineage>
        <taxon>Bacteria</taxon>
        <taxon>Bacillati</taxon>
        <taxon>Actinomycetota</taxon>
        <taxon>Actinomycetes</taxon>
        <taxon>Mycobacteriales</taxon>
        <taxon>Nocardiaceae</taxon>
        <taxon>Nocardia</taxon>
    </lineage>
</organism>
<evidence type="ECO:0000313" key="16">
    <source>
        <dbReference type="Proteomes" id="UP000438448"/>
    </source>
</evidence>
<evidence type="ECO:0000256" key="9">
    <source>
        <dbReference type="ARBA" id="ARBA00023136"/>
    </source>
</evidence>
<evidence type="ECO:0000256" key="11">
    <source>
        <dbReference type="SAM" id="Phobius"/>
    </source>
</evidence>
<dbReference type="GO" id="GO:0005886">
    <property type="term" value="C:plasma membrane"/>
    <property type="evidence" value="ECO:0007669"/>
    <property type="project" value="UniProtKB-SubCell"/>
</dbReference>
<comment type="similarity">
    <text evidence="3">Belongs to the emb family.</text>
</comment>
<keyword evidence="6 15" id="KW-0808">Transferase</keyword>